<feature type="domain" description="ABC transmembrane type-2" evidence="7">
    <location>
        <begin position="50"/>
        <end position="293"/>
    </location>
</feature>
<evidence type="ECO:0000313" key="9">
    <source>
        <dbReference type="Proteomes" id="UP000727993"/>
    </source>
</evidence>
<keyword evidence="2 5" id="KW-0812">Transmembrane</keyword>
<evidence type="ECO:0000256" key="6">
    <source>
        <dbReference type="SAM" id="MobiDB-lite"/>
    </source>
</evidence>
<feature type="transmembrane region" description="Helical" evidence="5">
    <location>
        <begin position="203"/>
        <end position="222"/>
    </location>
</feature>
<evidence type="ECO:0000256" key="1">
    <source>
        <dbReference type="ARBA" id="ARBA00004141"/>
    </source>
</evidence>
<dbReference type="InterPro" id="IPR047817">
    <property type="entry name" value="ABC2_TM_bact-type"/>
</dbReference>
<feature type="transmembrane region" description="Helical" evidence="5">
    <location>
        <begin position="269"/>
        <end position="290"/>
    </location>
</feature>
<dbReference type="PANTHER" id="PTHR43229:SF2">
    <property type="entry name" value="NODULATION PROTEIN J"/>
    <property type="match status" value="1"/>
</dbReference>
<dbReference type="GO" id="GO:0043190">
    <property type="term" value="C:ATP-binding cassette (ABC) transporter complex"/>
    <property type="evidence" value="ECO:0007669"/>
    <property type="project" value="InterPro"/>
</dbReference>
<evidence type="ECO:0000259" key="7">
    <source>
        <dbReference type="PROSITE" id="PS51012"/>
    </source>
</evidence>
<keyword evidence="5" id="KW-0813">Transport</keyword>
<feature type="transmembrane region" description="Helical" evidence="5">
    <location>
        <begin position="90"/>
        <end position="112"/>
    </location>
</feature>
<evidence type="ECO:0000313" key="8">
    <source>
        <dbReference type="EMBL" id="MBK9297029.1"/>
    </source>
</evidence>
<feature type="region of interest" description="Disordered" evidence="6">
    <location>
        <begin position="1"/>
        <end position="26"/>
    </location>
</feature>
<reference evidence="8 9" key="1">
    <citation type="submission" date="2020-10" db="EMBL/GenBank/DDBJ databases">
        <title>Connecting structure to function with the recovery of over 1000 high-quality activated sludge metagenome-assembled genomes encoding full-length rRNA genes using long-read sequencing.</title>
        <authorList>
            <person name="Singleton C.M."/>
            <person name="Petriglieri F."/>
            <person name="Kristensen J.M."/>
            <person name="Kirkegaard R.H."/>
            <person name="Michaelsen T.Y."/>
            <person name="Andersen M.H."/>
            <person name="Karst S.M."/>
            <person name="Dueholm M.S."/>
            <person name="Nielsen P.H."/>
            <person name="Albertsen M."/>
        </authorList>
    </citation>
    <scope>NUCLEOTIDE SEQUENCE [LARGE SCALE GENOMIC DNA]</scope>
    <source>
        <strain evidence="8">Lyne_18-Q3-R50-59_MAXAC.006</strain>
    </source>
</reference>
<dbReference type="AlphaFoldDB" id="A0A936TET0"/>
<dbReference type="PROSITE" id="PS51012">
    <property type="entry name" value="ABC_TM2"/>
    <property type="match status" value="1"/>
</dbReference>
<keyword evidence="4 5" id="KW-0472">Membrane</keyword>
<evidence type="ECO:0000256" key="3">
    <source>
        <dbReference type="ARBA" id="ARBA00022989"/>
    </source>
</evidence>
<dbReference type="InterPro" id="IPR051784">
    <property type="entry name" value="Nod_factor_ABC_transporter"/>
</dbReference>
<gene>
    <name evidence="8" type="ORF">IPN02_09375</name>
</gene>
<dbReference type="PANTHER" id="PTHR43229">
    <property type="entry name" value="NODULATION PROTEIN J"/>
    <property type="match status" value="1"/>
</dbReference>
<dbReference type="GO" id="GO:0140359">
    <property type="term" value="F:ABC-type transporter activity"/>
    <property type="evidence" value="ECO:0007669"/>
    <property type="project" value="InterPro"/>
</dbReference>
<evidence type="ECO:0000256" key="4">
    <source>
        <dbReference type="ARBA" id="ARBA00023136"/>
    </source>
</evidence>
<evidence type="ECO:0000256" key="5">
    <source>
        <dbReference type="RuleBase" id="RU361157"/>
    </source>
</evidence>
<dbReference type="Pfam" id="PF01061">
    <property type="entry name" value="ABC2_membrane"/>
    <property type="match status" value="1"/>
</dbReference>
<protein>
    <recommendedName>
        <fullName evidence="5">Transport permease protein</fullName>
    </recommendedName>
</protein>
<dbReference type="InterPro" id="IPR013525">
    <property type="entry name" value="ABC2_TM"/>
</dbReference>
<comment type="caution">
    <text evidence="8">The sequence shown here is derived from an EMBL/GenBank/DDBJ whole genome shotgun (WGS) entry which is preliminary data.</text>
</comment>
<feature type="transmembrane region" description="Helical" evidence="5">
    <location>
        <begin position="133"/>
        <end position="159"/>
    </location>
</feature>
<dbReference type="EMBL" id="JADJZA010000006">
    <property type="protein sequence ID" value="MBK9297029.1"/>
    <property type="molecule type" value="Genomic_DNA"/>
</dbReference>
<feature type="transmembrane region" description="Helical" evidence="5">
    <location>
        <begin position="55"/>
        <end position="78"/>
    </location>
</feature>
<dbReference type="InterPro" id="IPR000412">
    <property type="entry name" value="ABC_2_transport"/>
</dbReference>
<feature type="transmembrane region" description="Helical" evidence="5">
    <location>
        <begin position="171"/>
        <end position="196"/>
    </location>
</feature>
<proteinExistence type="inferred from homology"/>
<comment type="subcellular location">
    <subcellularLocation>
        <location evidence="5">Cell membrane</location>
        <topology evidence="5">Multi-pass membrane protein</topology>
    </subcellularLocation>
    <subcellularLocation>
        <location evidence="1">Membrane</location>
        <topology evidence="1">Multi-pass membrane protein</topology>
    </subcellularLocation>
</comment>
<accession>A0A936TET0</accession>
<evidence type="ECO:0000256" key="2">
    <source>
        <dbReference type="ARBA" id="ARBA00022692"/>
    </source>
</evidence>
<keyword evidence="3 5" id="KW-1133">Transmembrane helix</keyword>
<organism evidence="8 9">
    <name type="scientific">Candidatus Neomicrothrix subdominans</name>
    <dbReference type="NCBI Taxonomy" id="2954438"/>
    <lineage>
        <taxon>Bacteria</taxon>
        <taxon>Bacillati</taxon>
        <taxon>Actinomycetota</taxon>
        <taxon>Acidimicrobiia</taxon>
        <taxon>Acidimicrobiales</taxon>
        <taxon>Microthrixaceae</taxon>
        <taxon>Candidatus Neomicrothrix</taxon>
    </lineage>
</organism>
<dbReference type="PIRSF" id="PIRSF006648">
    <property type="entry name" value="DrrB"/>
    <property type="match status" value="1"/>
</dbReference>
<name>A0A936TET0_9ACTN</name>
<dbReference type="Proteomes" id="UP000727993">
    <property type="component" value="Unassembled WGS sequence"/>
</dbReference>
<sequence>MTAITNPIESNGRHAASREGGEALPKPRGVTHDVWVIARRGLIHMRRQPEQLSDATIQPIMFVIMFAYVFGGAIVVPGGGESTPQRYREFLMGGIMAQTLVFTAFGVALSIANDRKNQAVDRFRALPISRGAVLGGHAVANVIKALLPIALMSATGYVVGWRIRGSLFDTLSAYALMVAFAFAMIWIGVLLGSLVATPEGVSGIAFVALFPLTFVASTFVPISSMPGPLRTVASWNPITTVADALRTLFGNPNTPTEPGAPWSLVHPVAYSWIWIVAIVVICAPLAVLAYQRSIDS</sequence>
<keyword evidence="5" id="KW-1003">Cell membrane</keyword>
<comment type="similarity">
    <text evidence="5">Belongs to the ABC-2 integral membrane protein family.</text>
</comment>